<sequence>MDTDAQIREAMRAALKARGWTQQQLADHLGVSKSAIAQLLSGAYGKVPSSLLEALDVLGLELIAAPRKEG</sequence>
<keyword evidence="3" id="KW-1185">Reference proteome</keyword>
<comment type="caution">
    <text evidence="2">The sequence shown here is derived from an EMBL/GenBank/DDBJ whole genome shotgun (WGS) entry which is preliminary data.</text>
</comment>
<evidence type="ECO:0000259" key="1">
    <source>
        <dbReference type="PROSITE" id="PS50943"/>
    </source>
</evidence>
<accession>A0ABP9W906</accession>
<feature type="domain" description="HTH cro/C1-type" evidence="1">
    <location>
        <begin position="11"/>
        <end position="55"/>
    </location>
</feature>
<dbReference type="Pfam" id="PF01381">
    <property type="entry name" value="HTH_3"/>
    <property type="match status" value="1"/>
</dbReference>
<name>A0ABP9W906_9DEIO</name>
<organism evidence="2 3">
    <name type="scientific">Deinococcus carri</name>
    <dbReference type="NCBI Taxonomy" id="1211323"/>
    <lineage>
        <taxon>Bacteria</taxon>
        <taxon>Thermotogati</taxon>
        <taxon>Deinococcota</taxon>
        <taxon>Deinococci</taxon>
        <taxon>Deinococcales</taxon>
        <taxon>Deinococcaceae</taxon>
        <taxon>Deinococcus</taxon>
    </lineage>
</organism>
<dbReference type="SMART" id="SM00530">
    <property type="entry name" value="HTH_XRE"/>
    <property type="match status" value="1"/>
</dbReference>
<dbReference type="InterPro" id="IPR010982">
    <property type="entry name" value="Lambda_DNA-bd_dom_sf"/>
</dbReference>
<evidence type="ECO:0000313" key="2">
    <source>
        <dbReference type="EMBL" id="GAA5513799.1"/>
    </source>
</evidence>
<protein>
    <recommendedName>
        <fullName evidence="1">HTH cro/C1-type domain-containing protein</fullName>
    </recommendedName>
</protein>
<reference evidence="2 3" key="1">
    <citation type="submission" date="2024-02" db="EMBL/GenBank/DDBJ databases">
        <title>Deinococcus carri NBRC 110142.</title>
        <authorList>
            <person name="Ichikawa N."/>
            <person name="Katano-Makiyama Y."/>
            <person name="Hidaka K."/>
        </authorList>
    </citation>
    <scope>NUCLEOTIDE SEQUENCE [LARGE SCALE GENOMIC DNA]</scope>
    <source>
        <strain evidence="2 3">NBRC 110142</strain>
    </source>
</reference>
<evidence type="ECO:0000313" key="3">
    <source>
        <dbReference type="Proteomes" id="UP001401887"/>
    </source>
</evidence>
<proteinExistence type="predicted"/>
<dbReference type="SUPFAM" id="SSF47413">
    <property type="entry name" value="lambda repressor-like DNA-binding domains"/>
    <property type="match status" value="1"/>
</dbReference>
<dbReference type="EMBL" id="BAABRP010000010">
    <property type="protein sequence ID" value="GAA5513799.1"/>
    <property type="molecule type" value="Genomic_DNA"/>
</dbReference>
<dbReference type="InterPro" id="IPR001387">
    <property type="entry name" value="Cro/C1-type_HTH"/>
</dbReference>
<gene>
    <name evidence="2" type="ORF">Dcar01_02547</name>
</gene>
<dbReference type="RefSeq" id="WP_345465731.1">
    <property type="nucleotide sequence ID" value="NZ_BAABRP010000010.1"/>
</dbReference>
<dbReference type="Gene3D" id="1.10.260.40">
    <property type="entry name" value="lambda repressor-like DNA-binding domains"/>
    <property type="match status" value="1"/>
</dbReference>
<dbReference type="PROSITE" id="PS50943">
    <property type="entry name" value="HTH_CROC1"/>
    <property type="match status" value="1"/>
</dbReference>
<dbReference type="CDD" id="cd00093">
    <property type="entry name" value="HTH_XRE"/>
    <property type="match status" value="1"/>
</dbReference>
<dbReference type="Proteomes" id="UP001401887">
    <property type="component" value="Unassembled WGS sequence"/>
</dbReference>